<evidence type="ECO:0000313" key="2">
    <source>
        <dbReference type="Proteomes" id="UP001156670"/>
    </source>
</evidence>
<gene>
    <name evidence="1" type="ORF">GCM10007901_07230</name>
</gene>
<dbReference type="Gene3D" id="2.40.350.10">
    <property type="entry name" value="SO1590-like"/>
    <property type="match status" value="1"/>
</dbReference>
<reference evidence="2" key="1">
    <citation type="journal article" date="2019" name="Int. J. Syst. Evol. Microbiol.">
        <title>The Global Catalogue of Microorganisms (GCM) 10K type strain sequencing project: providing services to taxonomists for standard genome sequencing and annotation.</title>
        <authorList>
            <consortium name="The Broad Institute Genomics Platform"/>
            <consortium name="The Broad Institute Genome Sequencing Center for Infectious Disease"/>
            <person name="Wu L."/>
            <person name="Ma J."/>
        </authorList>
    </citation>
    <scope>NUCLEOTIDE SEQUENCE [LARGE SCALE GENOMIC DNA]</scope>
    <source>
        <strain evidence="2">NBRC 111980</strain>
    </source>
</reference>
<dbReference type="SUPFAM" id="SSF159238">
    <property type="entry name" value="SO1590-like"/>
    <property type="match status" value="1"/>
</dbReference>
<dbReference type="InterPro" id="IPR023159">
    <property type="entry name" value="SO1590-like_sf"/>
</dbReference>
<accession>A0ABQ5XJC5</accession>
<evidence type="ECO:0000313" key="1">
    <source>
        <dbReference type="EMBL" id="GLQ91773.1"/>
    </source>
</evidence>
<proteinExistence type="predicted"/>
<dbReference type="EMBL" id="BSOB01000006">
    <property type="protein sequence ID" value="GLQ91773.1"/>
    <property type="molecule type" value="Genomic_DNA"/>
</dbReference>
<dbReference type="Proteomes" id="UP001156670">
    <property type="component" value="Unassembled WGS sequence"/>
</dbReference>
<keyword evidence="2" id="KW-1185">Reference proteome</keyword>
<sequence length="140" mass="14857">MSQQESESGHVMQANGSFEVKLAPQPPAPGIEQASLGRMTIEKQFHGDLEATSLGEMLSAMGQVQGSAGYVAIERVTGTLHGKRGSFVLQHCGVMDRGSPQLSVTVVPDSGTDALTGLSGSMQIKIEDGSHYYIFDYTLP</sequence>
<protein>
    <recommendedName>
        <fullName evidence="3">DUF3224 domain-containing protein</fullName>
    </recommendedName>
</protein>
<dbReference type="InterPro" id="IPR021607">
    <property type="entry name" value="DUF3224"/>
</dbReference>
<name>A0ABQ5XJC5_9GAMM</name>
<comment type="caution">
    <text evidence="1">The sequence shown here is derived from an EMBL/GenBank/DDBJ whole genome shotgun (WGS) entry which is preliminary data.</text>
</comment>
<dbReference type="Pfam" id="PF11528">
    <property type="entry name" value="DUF3224"/>
    <property type="match status" value="1"/>
</dbReference>
<organism evidence="1 2">
    <name type="scientific">Dyella acidisoli</name>
    <dbReference type="NCBI Taxonomy" id="1867834"/>
    <lineage>
        <taxon>Bacteria</taxon>
        <taxon>Pseudomonadati</taxon>
        <taxon>Pseudomonadota</taxon>
        <taxon>Gammaproteobacteria</taxon>
        <taxon>Lysobacterales</taxon>
        <taxon>Rhodanobacteraceae</taxon>
        <taxon>Dyella</taxon>
    </lineage>
</organism>
<evidence type="ECO:0008006" key="3">
    <source>
        <dbReference type="Google" id="ProtNLM"/>
    </source>
</evidence>